<gene>
    <name evidence="1" type="ORF">SAY87_011204</name>
</gene>
<dbReference type="PANTHER" id="PTHR34683:SF3">
    <property type="entry name" value="CASP-LIKE PROTEIN"/>
    <property type="match status" value="1"/>
</dbReference>
<dbReference type="EMBL" id="JAXIOK010000022">
    <property type="protein sequence ID" value="KAK4744892.1"/>
    <property type="molecule type" value="Genomic_DNA"/>
</dbReference>
<organism evidence="1 2">
    <name type="scientific">Trapa incisa</name>
    <dbReference type="NCBI Taxonomy" id="236973"/>
    <lineage>
        <taxon>Eukaryota</taxon>
        <taxon>Viridiplantae</taxon>
        <taxon>Streptophyta</taxon>
        <taxon>Embryophyta</taxon>
        <taxon>Tracheophyta</taxon>
        <taxon>Spermatophyta</taxon>
        <taxon>Magnoliopsida</taxon>
        <taxon>eudicotyledons</taxon>
        <taxon>Gunneridae</taxon>
        <taxon>Pentapetalae</taxon>
        <taxon>rosids</taxon>
        <taxon>malvids</taxon>
        <taxon>Myrtales</taxon>
        <taxon>Lythraceae</taxon>
        <taxon>Trapa</taxon>
    </lineage>
</organism>
<proteinExistence type="predicted"/>
<accession>A0AAN7JIL9</accession>
<dbReference type="AlphaFoldDB" id="A0AAN7JIL9"/>
<protein>
    <submittedName>
        <fullName evidence="1">Uncharacterized protein</fullName>
    </submittedName>
</protein>
<name>A0AAN7JIL9_9MYRT</name>
<evidence type="ECO:0000313" key="2">
    <source>
        <dbReference type="Proteomes" id="UP001345219"/>
    </source>
</evidence>
<dbReference type="PANTHER" id="PTHR34683">
    <property type="entry name" value="EXPRESSED PROTEIN-RELATED"/>
    <property type="match status" value="1"/>
</dbReference>
<reference evidence="1 2" key="1">
    <citation type="journal article" date="2023" name="Hortic Res">
        <title>Pangenome of water caltrop reveals structural variations and asymmetric subgenome divergence after allopolyploidization.</title>
        <authorList>
            <person name="Zhang X."/>
            <person name="Chen Y."/>
            <person name="Wang L."/>
            <person name="Yuan Y."/>
            <person name="Fang M."/>
            <person name="Shi L."/>
            <person name="Lu R."/>
            <person name="Comes H.P."/>
            <person name="Ma Y."/>
            <person name="Chen Y."/>
            <person name="Huang G."/>
            <person name="Zhou Y."/>
            <person name="Zheng Z."/>
            <person name="Qiu Y."/>
        </authorList>
    </citation>
    <scope>NUCLEOTIDE SEQUENCE [LARGE SCALE GENOMIC DNA]</scope>
    <source>
        <tissue evidence="1">Roots</tissue>
    </source>
</reference>
<comment type="caution">
    <text evidence="1">The sequence shown here is derived from an EMBL/GenBank/DDBJ whole genome shotgun (WGS) entry which is preliminary data.</text>
</comment>
<sequence length="125" mass="13603">MLKLAEMKGSCTLVASMLTASTAALTSSPSASVSPSDPDAASCSCSMKYSQSKVNLDSLEKEKFAPRFDGLRITIVARATWDMVQRVSGLQGYAVISTYKGELPRPEGFYSVAFEFNRDGWLLHH</sequence>
<keyword evidence="2" id="KW-1185">Reference proteome</keyword>
<dbReference type="Proteomes" id="UP001345219">
    <property type="component" value="Chromosome 9"/>
</dbReference>
<evidence type="ECO:0000313" key="1">
    <source>
        <dbReference type="EMBL" id="KAK4744892.1"/>
    </source>
</evidence>